<dbReference type="EMBL" id="JPPY01000073">
    <property type="protein sequence ID" value="KND37009.1"/>
    <property type="molecule type" value="Genomic_DNA"/>
</dbReference>
<evidence type="ECO:0000256" key="1">
    <source>
        <dbReference type="ARBA" id="ARBA00022491"/>
    </source>
</evidence>
<comment type="caution">
    <text evidence="8">The sequence shown here is derived from an EMBL/GenBank/DDBJ whole genome shotgun (WGS) entry which is preliminary data.</text>
</comment>
<dbReference type="PANTHER" id="PTHR30055:SF175">
    <property type="entry name" value="HTH-TYPE TRANSCRIPTIONAL REPRESSOR KSTR2"/>
    <property type="match status" value="1"/>
</dbReference>
<evidence type="ECO:0000256" key="4">
    <source>
        <dbReference type="ARBA" id="ARBA00023163"/>
    </source>
</evidence>
<dbReference type="InterPro" id="IPR001647">
    <property type="entry name" value="HTH_TetR"/>
</dbReference>
<dbReference type="RefSeq" id="WP_050370486.1">
    <property type="nucleotide sequence ID" value="NZ_CP122560.1"/>
</dbReference>
<dbReference type="SUPFAM" id="SSF48498">
    <property type="entry name" value="Tetracyclin repressor-like, C-terminal domain"/>
    <property type="match status" value="1"/>
</dbReference>
<evidence type="ECO:0000256" key="2">
    <source>
        <dbReference type="ARBA" id="ARBA00023015"/>
    </source>
</evidence>
<evidence type="ECO:0000313" key="8">
    <source>
        <dbReference type="EMBL" id="KND37009.1"/>
    </source>
</evidence>
<feature type="DNA-binding region" description="H-T-H motif" evidence="5">
    <location>
        <begin position="44"/>
        <end position="63"/>
    </location>
</feature>
<name>A0A0L0KHF0_9ACTN</name>
<sequence>MAVRRPVRTAADNGGSPRASSDRRAELLGIAAKLFASRGYTQTTVRDIADDAGILSGSLYHHFASKEEMLDEILRDFLGRLLERFTAIEKAEQDPRRVLDQLVQHSFAVIHETPEAVALYQNESASLTGQPRFAYVEQWGRKIEKIWLRAITAGQESGAFRADVDARLTYRFIRDTVWCSVRWYRPRGRFRHEAVSEQYLRILYGGLVTE</sequence>
<keyword evidence="1" id="KW-0678">Repressor</keyword>
<evidence type="ECO:0000313" key="9">
    <source>
        <dbReference type="Proteomes" id="UP000037151"/>
    </source>
</evidence>
<dbReference type="GO" id="GO:0000976">
    <property type="term" value="F:transcription cis-regulatory region binding"/>
    <property type="evidence" value="ECO:0007669"/>
    <property type="project" value="TreeGrafter"/>
</dbReference>
<dbReference type="PRINTS" id="PR00455">
    <property type="entry name" value="HTHTETR"/>
</dbReference>
<dbReference type="InterPro" id="IPR009057">
    <property type="entry name" value="Homeodomain-like_sf"/>
</dbReference>
<evidence type="ECO:0000256" key="5">
    <source>
        <dbReference type="PROSITE-ProRule" id="PRU00335"/>
    </source>
</evidence>
<dbReference type="Pfam" id="PF17932">
    <property type="entry name" value="TetR_C_24"/>
    <property type="match status" value="1"/>
</dbReference>
<keyword evidence="2" id="KW-0805">Transcription regulation</keyword>
<evidence type="ECO:0000256" key="3">
    <source>
        <dbReference type="ARBA" id="ARBA00023125"/>
    </source>
</evidence>
<dbReference type="InterPro" id="IPR050109">
    <property type="entry name" value="HTH-type_TetR-like_transc_reg"/>
</dbReference>
<dbReference type="SUPFAM" id="SSF46689">
    <property type="entry name" value="Homeodomain-like"/>
    <property type="match status" value="1"/>
</dbReference>
<evidence type="ECO:0000259" key="7">
    <source>
        <dbReference type="PROSITE" id="PS50977"/>
    </source>
</evidence>
<dbReference type="PROSITE" id="PS50977">
    <property type="entry name" value="HTH_TETR_2"/>
    <property type="match status" value="1"/>
</dbReference>
<organism evidence="8 9">
    <name type="scientific">Streptomyces acidiscabies</name>
    <dbReference type="NCBI Taxonomy" id="42234"/>
    <lineage>
        <taxon>Bacteria</taxon>
        <taxon>Bacillati</taxon>
        <taxon>Actinomycetota</taxon>
        <taxon>Actinomycetes</taxon>
        <taxon>Kitasatosporales</taxon>
        <taxon>Streptomycetaceae</taxon>
        <taxon>Streptomyces</taxon>
    </lineage>
</organism>
<keyword evidence="3 5" id="KW-0238">DNA-binding</keyword>
<feature type="region of interest" description="Disordered" evidence="6">
    <location>
        <begin position="1"/>
        <end position="22"/>
    </location>
</feature>
<reference evidence="9" key="1">
    <citation type="submission" date="2014-07" db="EMBL/GenBank/DDBJ databases">
        <title>Genome sequencing of plant-pathogenic Streptomyces species.</title>
        <authorList>
            <person name="Harrison J."/>
            <person name="Sapp M."/>
            <person name="Thwaites R."/>
            <person name="Studholme D.J."/>
        </authorList>
    </citation>
    <scope>NUCLEOTIDE SEQUENCE [LARGE SCALE GENOMIC DNA]</scope>
    <source>
        <strain evidence="9">NCPPB 4445</strain>
    </source>
</reference>
<dbReference type="InterPro" id="IPR036271">
    <property type="entry name" value="Tet_transcr_reg_TetR-rel_C_sf"/>
</dbReference>
<dbReference type="Pfam" id="PF00440">
    <property type="entry name" value="TetR_N"/>
    <property type="match status" value="1"/>
</dbReference>
<feature type="domain" description="HTH tetR-type" evidence="7">
    <location>
        <begin position="21"/>
        <end position="81"/>
    </location>
</feature>
<dbReference type="AlphaFoldDB" id="A0A0L0KHF0"/>
<protein>
    <submittedName>
        <fullName evidence="8">TetR family transcriptional regulator</fullName>
    </submittedName>
</protein>
<proteinExistence type="predicted"/>
<dbReference type="Gene3D" id="1.10.357.10">
    <property type="entry name" value="Tetracycline Repressor, domain 2"/>
    <property type="match status" value="1"/>
</dbReference>
<dbReference type="GO" id="GO:0003700">
    <property type="term" value="F:DNA-binding transcription factor activity"/>
    <property type="evidence" value="ECO:0007669"/>
    <property type="project" value="TreeGrafter"/>
</dbReference>
<gene>
    <name evidence="8" type="ORF">IQ63_11125</name>
</gene>
<keyword evidence="4" id="KW-0804">Transcription</keyword>
<dbReference type="InterPro" id="IPR041490">
    <property type="entry name" value="KstR2_TetR_C"/>
</dbReference>
<evidence type="ECO:0000256" key="6">
    <source>
        <dbReference type="SAM" id="MobiDB-lite"/>
    </source>
</evidence>
<dbReference type="Gene3D" id="1.10.10.60">
    <property type="entry name" value="Homeodomain-like"/>
    <property type="match status" value="1"/>
</dbReference>
<accession>A0A0L0KHF0</accession>
<dbReference type="OrthoDB" id="9814200at2"/>
<dbReference type="Proteomes" id="UP000037151">
    <property type="component" value="Unassembled WGS sequence"/>
</dbReference>
<dbReference type="PATRIC" id="fig|42234.21.peg.2293"/>
<dbReference type="PANTHER" id="PTHR30055">
    <property type="entry name" value="HTH-TYPE TRANSCRIPTIONAL REGULATOR RUTR"/>
    <property type="match status" value="1"/>
</dbReference>